<dbReference type="AlphaFoldDB" id="B4GUQ4"/>
<dbReference type="Proteomes" id="UP000008744">
    <property type="component" value="Unassembled WGS sequence"/>
</dbReference>
<feature type="chain" id="PRO_5002807264" evidence="1">
    <location>
        <begin position="20"/>
        <end position="62"/>
    </location>
</feature>
<evidence type="ECO:0000256" key="1">
    <source>
        <dbReference type="SAM" id="SignalP"/>
    </source>
</evidence>
<dbReference type="HOGENOM" id="CLU_2906437_0_0_1"/>
<gene>
    <name evidence="2" type="primary">Dper\GL26429</name>
    <name evidence="2" type="ORF">Dper_GL26429</name>
</gene>
<keyword evidence="1" id="KW-0732">Signal</keyword>
<accession>B4GUQ4</accession>
<evidence type="ECO:0000313" key="2">
    <source>
        <dbReference type="EMBL" id="EDW26337.1"/>
    </source>
</evidence>
<name>B4GUQ4_DROPE</name>
<sequence length="62" mass="6752">MKLILVALCLISLLPLLFGLEISDVQQALGMPQRVVSAKQLPQVLQQERVGARNLDSLRGLG</sequence>
<dbReference type="EMBL" id="CH479191">
    <property type="protein sequence ID" value="EDW26337.1"/>
    <property type="molecule type" value="Genomic_DNA"/>
</dbReference>
<keyword evidence="3" id="KW-1185">Reference proteome</keyword>
<protein>
    <submittedName>
        <fullName evidence="2">GL26429</fullName>
    </submittedName>
</protein>
<feature type="signal peptide" evidence="1">
    <location>
        <begin position="1"/>
        <end position="19"/>
    </location>
</feature>
<proteinExistence type="predicted"/>
<organism evidence="3">
    <name type="scientific">Drosophila persimilis</name>
    <name type="common">Fruit fly</name>
    <dbReference type="NCBI Taxonomy" id="7234"/>
    <lineage>
        <taxon>Eukaryota</taxon>
        <taxon>Metazoa</taxon>
        <taxon>Ecdysozoa</taxon>
        <taxon>Arthropoda</taxon>
        <taxon>Hexapoda</taxon>
        <taxon>Insecta</taxon>
        <taxon>Pterygota</taxon>
        <taxon>Neoptera</taxon>
        <taxon>Endopterygota</taxon>
        <taxon>Diptera</taxon>
        <taxon>Brachycera</taxon>
        <taxon>Muscomorpha</taxon>
        <taxon>Ephydroidea</taxon>
        <taxon>Drosophilidae</taxon>
        <taxon>Drosophila</taxon>
        <taxon>Sophophora</taxon>
    </lineage>
</organism>
<reference evidence="2 3" key="1">
    <citation type="journal article" date="2007" name="Nature">
        <title>Evolution of genes and genomes on the Drosophila phylogeny.</title>
        <authorList>
            <consortium name="Drosophila 12 Genomes Consortium"/>
            <person name="Clark A.G."/>
            <person name="Eisen M.B."/>
            <person name="Smith D.R."/>
            <person name="Bergman C.M."/>
            <person name="Oliver B."/>
            <person name="Markow T.A."/>
            <person name="Kaufman T.C."/>
            <person name="Kellis M."/>
            <person name="Gelbart W."/>
            <person name="Iyer V.N."/>
            <person name="Pollard D.A."/>
            <person name="Sackton T.B."/>
            <person name="Larracuente A.M."/>
            <person name="Singh N.D."/>
            <person name="Abad J.P."/>
            <person name="Abt D.N."/>
            <person name="Adryan B."/>
            <person name="Aguade M."/>
            <person name="Akashi H."/>
            <person name="Anderson W.W."/>
            <person name="Aquadro C.F."/>
            <person name="Ardell D.H."/>
            <person name="Arguello R."/>
            <person name="Artieri C.G."/>
            <person name="Barbash D.A."/>
            <person name="Barker D."/>
            <person name="Barsanti P."/>
            <person name="Batterham P."/>
            <person name="Batzoglou S."/>
            <person name="Begun D."/>
            <person name="Bhutkar A."/>
            <person name="Blanco E."/>
            <person name="Bosak S.A."/>
            <person name="Bradley R.K."/>
            <person name="Brand A.D."/>
            <person name="Brent M.R."/>
            <person name="Brooks A.N."/>
            <person name="Brown R.H."/>
            <person name="Butlin R.K."/>
            <person name="Caggese C."/>
            <person name="Calvi B.R."/>
            <person name="Bernardo de Carvalho A."/>
            <person name="Caspi A."/>
            <person name="Castrezana S."/>
            <person name="Celniker S.E."/>
            <person name="Chang J.L."/>
            <person name="Chapple C."/>
            <person name="Chatterji S."/>
            <person name="Chinwalla A."/>
            <person name="Civetta A."/>
            <person name="Clifton S.W."/>
            <person name="Comeron J.M."/>
            <person name="Costello J.C."/>
            <person name="Coyne J.A."/>
            <person name="Daub J."/>
            <person name="David R.G."/>
            <person name="Delcher A.L."/>
            <person name="Delehaunty K."/>
            <person name="Do C.B."/>
            <person name="Ebling H."/>
            <person name="Edwards K."/>
            <person name="Eickbush T."/>
            <person name="Evans J.D."/>
            <person name="Filipski A."/>
            <person name="Findeiss S."/>
            <person name="Freyhult E."/>
            <person name="Fulton L."/>
            <person name="Fulton R."/>
            <person name="Garcia A.C."/>
            <person name="Gardiner A."/>
            <person name="Garfield D.A."/>
            <person name="Garvin B.E."/>
            <person name="Gibson G."/>
            <person name="Gilbert D."/>
            <person name="Gnerre S."/>
            <person name="Godfrey J."/>
            <person name="Good R."/>
            <person name="Gotea V."/>
            <person name="Gravely B."/>
            <person name="Greenberg A.J."/>
            <person name="Griffiths-Jones S."/>
            <person name="Gross S."/>
            <person name="Guigo R."/>
            <person name="Gustafson E.A."/>
            <person name="Haerty W."/>
            <person name="Hahn M.W."/>
            <person name="Halligan D.L."/>
            <person name="Halpern A.L."/>
            <person name="Halter G.M."/>
            <person name="Han M.V."/>
            <person name="Heger A."/>
            <person name="Hillier L."/>
            <person name="Hinrichs A.S."/>
            <person name="Holmes I."/>
            <person name="Hoskins R.A."/>
            <person name="Hubisz M.J."/>
            <person name="Hultmark D."/>
            <person name="Huntley M.A."/>
            <person name="Jaffe D.B."/>
            <person name="Jagadeeshan S."/>
            <person name="Jeck W.R."/>
            <person name="Johnson J."/>
            <person name="Jones C.D."/>
            <person name="Jordan W.C."/>
            <person name="Karpen G.H."/>
            <person name="Kataoka E."/>
            <person name="Keightley P.D."/>
            <person name="Kheradpour P."/>
            <person name="Kirkness E.F."/>
            <person name="Koerich L.B."/>
            <person name="Kristiansen K."/>
            <person name="Kudrna D."/>
            <person name="Kulathinal R.J."/>
            <person name="Kumar S."/>
            <person name="Kwok R."/>
            <person name="Lander E."/>
            <person name="Langley C.H."/>
            <person name="Lapoint R."/>
            <person name="Lazzaro B.P."/>
            <person name="Lee S.J."/>
            <person name="Levesque L."/>
            <person name="Li R."/>
            <person name="Lin C.F."/>
            <person name="Lin M.F."/>
            <person name="Lindblad-Toh K."/>
            <person name="Llopart A."/>
            <person name="Long M."/>
            <person name="Low L."/>
            <person name="Lozovsky E."/>
            <person name="Lu J."/>
            <person name="Luo M."/>
            <person name="Machado C.A."/>
            <person name="Makalowski W."/>
            <person name="Marzo M."/>
            <person name="Matsuda M."/>
            <person name="Matzkin L."/>
            <person name="McAllister B."/>
            <person name="McBride C.S."/>
            <person name="McKernan B."/>
            <person name="McKernan K."/>
            <person name="Mendez-Lago M."/>
            <person name="Minx P."/>
            <person name="Mollenhauer M.U."/>
            <person name="Montooth K."/>
            <person name="Mount S.M."/>
            <person name="Mu X."/>
            <person name="Myers E."/>
            <person name="Negre B."/>
            <person name="Newfeld S."/>
            <person name="Nielsen R."/>
            <person name="Noor M.A."/>
            <person name="O'Grady P."/>
            <person name="Pachter L."/>
            <person name="Papaceit M."/>
            <person name="Parisi M.J."/>
            <person name="Parisi M."/>
            <person name="Parts L."/>
            <person name="Pedersen J.S."/>
            <person name="Pesole G."/>
            <person name="Phillippy A.M."/>
            <person name="Ponting C.P."/>
            <person name="Pop M."/>
            <person name="Porcelli D."/>
            <person name="Powell J.R."/>
            <person name="Prohaska S."/>
            <person name="Pruitt K."/>
            <person name="Puig M."/>
            <person name="Quesneville H."/>
            <person name="Ram K.R."/>
            <person name="Rand D."/>
            <person name="Rasmussen M.D."/>
            <person name="Reed L.K."/>
            <person name="Reenan R."/>
            <person name="Reily A."/>
            <person name="Remington K.A."/>
            <person name="Rieger T.T."/>
            <person name="Ritchie M.G."/>
            <person name="Robin C."/>
            <person name="Rogers Y.H."/>
            <person name="Rohde C."/>
            <person name="Rozas J."/>
            <person name="Rubenfield M.J."/>
            <person name="Ruiz A."/>
            <person name="Russo S."/>
            <person name="Salzberg S.L."/>
            <person name="Sanchez-Gracia A."/>
            <person name="Saranga D.J."/>
            <person name="Sato H."/>
            <person name="Schaeffer S.W."/>
            <person name="Schatz M.C."/>
            <person name="Schlenke T."/>
            <person name="Schwartz R."/>
            <person name="Segarra C."/>
            <person name="Singh R.S."/>
            <person name="Sirot L."/>
            <person name="Sirota M."/>
            <person name="Sisneros N.B."/>
            <person name="Smith C.D."/>
            <person name="Smith T.F."/>
            <person name="Spieth J."/>
            <person name="Stage D.E."/>
            <person name="Stark A."/>
            <person name="Stephan W."/>
            <person name="Strausberg R.L."/>
            <person name="Strempel S."/>
            <person name="Sturgill D."/>
            <person name="Sutton G."/>
            <person name="Sutton G.G."/>
            <person name="Tao W."/>
            <person name="Teichmann S."/>
            <person name="Tobari Y.N."/>
            <person name="Tomimura Y."/>
            <person name="Tsolas J.M."/>
            <person name="Valente V.L."/>
            <person name="Venter E."/>
            <person name="Venter J.C."/>
            <person name="Vicario S."/>
            <person name="Vieira F.G."/>
            <person name="Vilella A.J."/>
            <person name="Villasante A."/>
            <person name="Walenz B."/>
            <person name="Wang J."/>
            <person name="Wasserman M."/>
            <person name="Watts T."/>
            <person name="Wilson D."/>
            <person name="Wilson R.K."/>
            <person name="Wing R.A."/>
            <person name="Wolfner M.F."/>
            <person name="Wong A."/>
            <person name="Wong G.K."/>
            <person name="Wu C.I."/>
            <person name="Wu G."/>
            <person name="Yamamoto D."/>
            <person name="Yang H.P."/>
            <person name="Yang S.P."/>
            <person name="Yorke J.A."/>
            <person name="Yoshida K."/>
            <person name="Zdobnov E."/>
            <person name="Zhang P."/>
            <person name="Zhang Y."/>
            <person name="Zimin A.V."/>
            <person name="Baldwin J."/>
            <person name="Abdouelleil A."/>
            <person name="Abdulkadir J."/>
            <person name="Abebe A."/>
            <person name="Abera B."/>
            <person name="Abreu J."/>
            <person name="Acer S.C."/>
            <person name="Aftuck L."/>
            <person name="Alexander A."/>
            <person name="An P."/>
            <person name="Anderson E."/>
            <person name="Anderson S."/>
            <person name="Arachi H."/>
            <person name="Azer M."/>
            <person name="Bachantsang P."/>
            <person name="Barry A."/>
            <person name="Bayul T."/>
            <person name="Berlin A."/>
            <person name="Bessette D."/>
            <person name="Bloom T."/>
            <person name="Blye J."/>
            <person name="Boguslavskiy L."/>
            <person name="Bonnet C."/>
            <person name="Boukhgalter B."/>
            <person name="Bourzgui I."/>
            <person name="Brown A."/>
            <person name="Cahill P."/>
            <person name="Channer S."/>
            <person name="Cheshatsang Y."/>
            <person name="Chuda L."/>
            <person name="Citroen M."/>
            <person name="Collymore A."/>
            <person name="Cooke P."/>
            <person name="Costello M."/>
            <person name="D'Aco K."/>
            <person name="Daza R."/>
            <person name="De Haan G."/>
            <person name="DeGray S."/>
            <person name="DeMaso C."/>
            <person name="Dhargay N."/>
            <person name="Dooley K."/>
            <person name="Dooley E."/>
            <person name="Doricent M."/>
            <person name="Dorje P."/>
            <person name="Dorjee K."/>
            <person name="Dupes A."/>
            <person name="Elong R."/>
            <person name="Falk J."/>
            <person name="Farina A."/>
            <person name="Faro S."/>
            <person name="Ferguson D."/>
            <person name="Fisher S."/>
            <person name="Foley C.D."/>
            <person name="Franke A."/>
            <person name="Friedrich D."/>
            <person name="Gadbois L."/>
            <person name="Gearin G."/>
            <person name="Gearin C.R."/>
            <person name="Giannoukos G."/>
            <person name="Goode T."/>
            <person name="Graham J."/>
            <person name="Grandbois E."/>
            <person name="Grewal S."/>
            <person name="Gyaltsen K."/>
            <person name="Hafez N."/>
            <person name="Hagos B."/>
            <person name="Hall J."/>
            <person name="Henson C."/>
            <person name="Hollinger A."/>
            <person name="Honan T."/>
            <person name="Huard M.D."/>
            <person name="Hughes L."/>
            <person name="Hurhula B."/>
            <person name="Husby M.E."/>
            <person name="Kamat A."/>
            <person name="Kanga B."/>
            <person name="Kashin S."/>
            <person name="Khazanovich D."/>
            <person name="Kisner P."/>
            <person name="Lance K."/>
            <person name="Lara M."/>
            <person name="Lee W."/>
            <person name="Lennon N."/>
            <person name="Letendre F."/>
            <person name="LeVine R."/>
            <person name="Lipovsky A."/>
            <person name="Liu X."/>
            <person name="Liu J."/>
            <person name="Liu S."/>
            <person name="Lokyitsang T."/>
            <person name="Lokyitsang Y."/>
            <person name="Lubonja R."/>
            <person name="Lui A."/>
            <person name="MacDonald P."/>
            <person name="Magnisalis V."/>
            <person name="Maru K."/>
            <person name="Matthews C."/>
            <person name="McCusker W."/>
            <person name="McDonough S."/>
            <person name="Mehta T."/>
            <person name="Meldrim J."/>
            <person name="Meneus L."/>
            <person name="Mihai O."/>
            <person name="Mihalev A."/>
            <person name="Mihova T."/>
            <person name="Mittelman R."/>
            <person name="Mlenga V."/>
            <person name="Montmayeur A."/>
            <person name="Mulrain L."/>
            <person name="Navidi A."/>
            <person name="Naylor J."/>
            <person name="Negash T."/>
            <person name="Nguyen T."/>
            <person name="Nguyen N."/>
            <person name="Nicol R."/>
            <person name="Norbu C."/>
            <person name="Norbu N."/>
            <person name="Novod N."/>
            <person name="O'Neill B."/>
            <person name="Osman S."/>
            <person name="Markiewicz E."/>
            <person name="Oyono O.L."/>
            <person name="Patti C."/>
            <person name="Phunkhang P."/>
            <person name="Pierre F."/>
            <person name="Priest M."/>
            <person name="Raghuraman S."/>
            <person name="Rege F."/>
            <person name="Reyes R."/>
            <person name="Rise C."/>
            <person name="Rogov P."/>
            <person name="Ross K."/>
            <person name="Ryan E."/>
            <person name="Settipalli S."/>
            <person name="Shea T."/>
            <person name="Sherpa N."/>
            <person name="Shi L."/>
            <person name="Shih D."/>
            <person name="Sparrow T."/>
            <person name="Spaulding J."/>
            <person name="Stalker J."/>
            <person name="Stange-Thomann N."/>
            <person name="Stavropoulos S."/>
            <person name="Stone C."/>
            <person name="Strader C."/>
            <person name="Tesfaye S."/>
            <person name="Thomson T."/>
            <person name="Thoulutsang Y."/>
            <person name="Thoulutsang D."/>
            <person name="Topham K."/>
            <person name="Topping I."/>
            <person name="Tsamla T."/>
            <person name="Vassiliev H."/>
            <person name="Vo A."/>
            <person name="Wangchuk T."/>
            <person name="Wangdi T."/>
            <person name="Weiand M."/>
            <person name="Wilkinson J."/>
            <person name="Wilson A."/>
            <person name="Yadav S."/>
            <person name="Young G."/>
            <person name="Yu Q."/>
            <person name="Zembek L."/>
            <person name="Zhong D."/>
            <person name="Zimmer A."/>
            <person name="Zwirko Z."/>
            <person name="Jaffe D.B."/>
            <person name="Alvarez P."/>
            <person name="Brockman W."/>
            <person name="Butler J."/>
            <person name="Chin C."/>
            <person name="Gnerre S."/>
            <person name="Grabherr M."/>
            <person name="Kleber M."/>
            <person name="Mauceli E."/>
            <person name="MacCallum I."/>
        </authorList>
    </citation>
    <scope>NUCLEOTIDE SEQUENCE [LARGE SCALE GENOMIC DNA]</scope>
    <source>
        <strain evidence="3">MSH-3 / Tucson 14011-0111.49</strain>
    </source>
</reference>
<evidence type="ECO:0000313" key="3">
    <source>
        <dbReference type="Proteomes" id="UP000008744"/>
    </source>
</evidence>